<evidence type="ECO:0000259" key="12">
    <source>
        <dbReference type="PROSITE" id="PS50975"/>
    </source>
</evidence>
<reference evidence="13 14" key="1">
    <citation type="submission" date="2024-06" db="EMBL/GenBank/DDBJ databases">
        <title>Sorghum-associated microbial communities from plants grown in Nebraska, USA.</title>
        <authorList>
            <person name="Schachtman D."/>
        </authorList>
    </citation>
    <scope>NUCLEOTIDE SEQUENCE [LARGE SCALE GENOMIC DNA]</scope>
    <source>
        <strain evidence="13 14">736</strain>
    </source>
</reference>
<gene>
    <name evidence="10" type="primary">ddl</name>
    <name evidence="13" type="ORF">ABIA69_004068</name>
</gene>
<dbReference type="InterPro" id="IPR011761">
    <property type="entry name" value="ATP-grasp"/>
</dbReference>
<name>A0ABV2PPM1_9BACI</name>
<dbReference type="InterPro" id="IPR013815">
    <property type="entry name" value="ATP_grasp_subdomain_1"/>
</dbReference>
<comment type="subcellular location">
    <subcellularLocation>
        <location evidence="1 10">Cytoplasm</location>
    </subcellularLocation>
</comment>
<accession>A0ABV2PPM1</accession>
<dbReference type="PROSITE" id="PS00843">
    <property type="entry name" value="DALA_DALA_LIGASE_1"/>
    <property type="match status" value="1"/>
</dbReference>
<dbReference type="Proteomes" id="UP001549363">
    <property type="component" value="Unassembled WGS sequence"/>
</dbReference>
<dbReference type="SUPFAM" id="SSF56059">
    <property type="entry name" value="Glutathione synthetase ATP-binding domain-like"/>
    <property type="match status" value="1"/>
</dbReference>
<sequence length="307" mass="33840">MKVGVIMGGVSSERQVSLMTGEEMITHLDKDKYEVVAIKLNDKIELIDKVRDIDIALIALHGKFGEDGSIQGVLETLDVPYTGSGMLSSGICMDKNMSKKIIRYEGIQTPDWLHISDMNELQMDKLDNMGYPLVVKPNSGGSSVGVKIVYDKDSLLSSVADVFKWDSEIIIEKYITGEEITCSIVDGKLLPIISIRHTAAFFDYHAKYDDAATIEEVVELPTAIHERVAEAAMACYSVLKCTIYARIDMLIKDGIPYVMEVNTLPGMTKNSLLPKSALAAGITYTELLDNIIESSLQVRTSEGYTIV</sequence>
<evidence type="ECO:0000256" key="10">
    <source>
        <dbReference type="HAMAP-Rule" id="MF_00047"/>
    </source>
</evidence>
<keyword evidence="9 10" id="KW-0961">Cell wall biogenesis/degradation</keyword>
<evidence type="ECO:0000256" key="7">
    <source>
        <dbReference type="ARBA" id="ARBA00022960"/>
    </source>
</evidence>
<dbReference type="Gene3D" id="3.30.1490.20">
    <property type="entry name" value="ATP-grasp fold, A domain"/>
    <property type="match status" value="1"/>
</dbReference>
<dbReference type="PANTHER" id="PTHR23132">
    <property type="entry name" value="D-ALANINE--D-ALANINE LIGASE"/>
    <property type="match status" value="1"/>
</dbReference>
<dbReference type="Pfam" id="PF01820">
    <property type="entry name" value="Dala_Dala_lig_N"/>
    <property type="match status" value="2"/>
</dbReference>
<dbReference type="InterPro" id="IPR005905">
    <property type="entry name" value="D_ala_D_ala"/>
</dbReference>
<dbReference type="NCBIfam" id="NF002378">
    <property type="entry name" value="PRK01372.1"/>
    <property type="match status" value="1"/>
</dbReference>
<comment type="similarity">
    <text evidence="2 10">Belongs to the D-alanine--D-alanine ligase family.</text>
</comment>
<dbReference type="Gene3D" id="3.40.50.20">
    <property type="match status" value="1"/>
</dbReference>
<evidence type="ECO:0000256" key="11">
    <source>
        <dbReference type="PROSITE-ProRule" id="PRU00409"/>
    </source>
</evidence>
<evidence type="ECO:0000256" key="8">
    <source>
        <dbReference type="ARBA" id="ARBA00022984"/>
    </source>
</evidence>
<dbReference type="RefSeq" id="WP_354472851.1">
    <property type="nucleotide sequence ID" value="NZ_JBEPSB010000026.1"/>
</dbReference>
<evidence type="ECO:0000256" key="1">
    <source>
        <dbReference type="ARBA" id="ARBA00004496"/>
    </source>
</evidence>
<dbReference type="InterPro" id="IPR016185">
    <property type="entry name" value="PreATP-grasp_dom_sf"/>
</dbReference>
<dbReference type="PANTHER" id="PTHR23132:SF23">
    <property type="entry name" value="D-ALANINE--D-ALANINE LIGASE B"/>
    <property type="match status" value="1"/>
</dbReference>
<organism evidence="13 14">
    <name type="scientific">Lysinibacillus parviboronicapiens</name>
    <dbReference type="NCBI Taxonomy" id="436516"/>
    <lineage>
        <taxon>Bacteria</taxon>
        <taxon>Bacillati</taxon>
        <taxon>Bacillota</taxon>
        <taxon>Bacilli</taxon>
        <taxon>Bacillales</taxon>
        <taxon>Bacillaceae</taxon>
        <taxon>Lysinibacillus</taxon>
    </lineage>
</organism>
<dbReference type="HAMAP" id="MF_00047">
    <property type="entry name" value="Dala_Dala_lig"/>
    <property type="match status" value="1"/>
</dbReference>
<dbReference type="PROSITE" id="PS50975">
    <property type="entry name" value="ATP_GRASP"/>
    <property type="match status" value="1"/>
</dbReference>
<dbReference type="EMBL" id="JBEPSB010000026">
    <property type="protein sequence ID" value="MET4562877.1"/>
    <property type="molecule type" value="Genomic_DNA"/>
</dbReference>
<dbReference type="GO" id="GO:0008716">
    <property type="term" value="F:D-alanine-D-alanine ligase activity"/>
    <property type="evidence" value="ECO:0007669"/>
    <property type="project" value="UniProtKB-EC"/>
</dbReference>
<evidence type="ECO:0000256" key="3">
    <source>
        <dbReference type="ARBA" id="ARBA00022490"/>
    </source>
</evidence>
<keyword evidence="8 10" id="KW-0573">Peptidoglycan synthesis</keyword>
<keyword evidence="5 11" id="KW-0547">Nucleotide-binding</keyword>
<keyword evidence="6 11" id="KW-0067">ATP-binding</keyword>
<dbReference type="Gene3D" id="3.30.470.20">
    <property type="entry name" value="ATP-grasp fold, B domain"/>
    <property type="match status" value="1"/>
</dbReference>
<proteinExistence type="inferred from homology"/>
<dbReference type="EC" id="6.3.2.4" evidence="10"/>
<evidence type="ECO:0000313" key="14">
    <source>
        <dbReference type="Proteomes" id="UP001549363"/>
    </source>
</evidence>
<comment type="catalytic activity">
    <reaction evidence="10">
        <text>2 D-alanine + ATP = D-alanyl-D-alanine + ADP + phosphate + H(+)</text>
        <dbReference type="Rhea" id="RHEA:11224"/>
        <dbReference type="ChEBI" id="CHEBI:15378"/>
        <dbReference type="ChEBI" id="CHEBI:30616"/>
        <dbReference type="ChEBI" id="CHEBI:43474"/>
        <dbReference type="ChEBI" id="CHEBI:57416"/>
        <dbReference type="ChEBI" id="CHEBI:57822"/>
        <dbReference type="ChEBI" id="CHEBI:456216"/>
        <dbReference type="EC" id="6.3.2.4"/>
    </reaction>
</comment>
<evidence type="ECO:0000256" key="9">
    <source>
        <dbReference type="ARBA" id="ARBA00023316"/>
    </source>
</evidence>
<comment type="function">
    <text evidence="10">Cell wall formation.</text>
</comment>
<comment type="caution">
    <text evidence="13">The sequence shown here is derived from an EMBL/GenBank/DDBJ whole genome shotgun (WGS) entry which is preliminary data.</text>
</comment>
<evidence type="ECO:0000313" key="13">
    <source>
        <dbReference type="EMBL" id="MET4562877.1"/>
    </source>
</evidence>
<dbReference type="InterPro" id="IPR011095">
    <property type="entry name" value="Dala_Dala_lig_C"/>
</dbReference>
<comment type="pathway">
    <text evidence="10">Cell wall biogenesis; peptidoglycan biosynthesis.</text>
</comment>
<keyword evidence="7 10" id="KW-0133">Cell shape</keyword>
<keyword evidence="3 10" id="KW-0963">Cytoplasm</keyword>
<dbReference type="SMART" id="SM01209">
    <property type="entry name" value="GARS_A"/>
    <property type="match status" value="1"/>
</dbReference>
<keyword evidence="14" id="KW-1185">Reference proteome</keyword>
<dbReference type="InterPro" id="IPR000291">
    <property type="entry name" value="D-Ala_lig_Van_CS"/>
</dbReference>
<evidence type="ECO:0000256" key="2">
    <source>
        <dbReference type="ARBA" id="ARBA00010871"/>
    </source>
</evidence>
<protein>
    <recommendedName>
        <fullName evidence="10">D-alanine--D-alanine ligase</fullName>
        <ecNumber evidence="10">6.3.2.4</ecNumber>
    </recommendedName>
    <alternativeName>
        <fullName evidence="10">D-Ala-D-Ala ligase</fullName>
    </alternativeName>
    <alternativeName>
        <fullName evidence="10">D-alanylalanine synthetase</fullName>
    </alternativeName>
</protein>
<dbReference type="InterPro" id="IPR011127">
    <property type="entry name" value="Dala_Dala_lig_N"/>
</dbReference>
<keyword evidence="4 10" id="KW-0436">Ligase</keyword>
<evidence type="ECO:0000256" key="4">
    <source>
        <dbReference type="ARBA" id="ARBA00022598"/>
    </source>
</evidence>
<feature type="domain" description="ATP-grasp" evidence="12">
    <location>
        <begin position="99"/>
        <end position="293"/>
    </location>
</feature>
<dbReference type="PROSITE" id="PS00844">
    <property type="entry name" value="DALA_DALA_LIGASE_2"/>
    <property type="match status" value="1"/>
</dbReference>
<evidence type="ECO:0000256" key="6">
    <source>
        <dbReference type="ARBA" id="ARBA00022840"/>
    </source>
</evidence>
<dbReference type="Pfam" id="PF07478">
    <property type="entry name" value="Dala_Dala_lig_C"/>
    <property type="match status" value="1"/>
</dbReference>
<dbReference type="PIRSF" id="PIRSF039102">
    <property type="entry name" value="Ddl/VanB"/>
    <property type="match status" value="1"/>
</dbReference>
<evidence type="ECO:0000256" key="5">
    <source>
        <dbReference type="ARBA" id="ARBA00022741"/>
    </source>
</evidence>
<dbReference type="NCBIfam" id="TIGR01205">
    <property type="entry name" value="D_ala_D_alaTIGR"/>
    <property type="match status" value="1"/>
</dbReference>
<dbReference type="SUPFAM" id="SSF52440">
    <property type="entry name" value="PreATP-grasp domain"/>
    <property type="match status" value="1"/>
</dbReference>